<sequence length="504" mass="56591">MDQSMSMDQNQSDNSLQLSLSNVNLGRSSNPDQANCQANNSSDLRDLPAPPAPKRRRRTQDEMEVFRAEQEQARLCRKQEREMAKLVKNQQKEAQKQAKEAEKLAKEADKRLKQRNGSRSRRSRGSEDADDRGKKFVHSDFENICSYLENTQHYTDLYGDGSKTGVGTTKMTKSQAFDVFAVWMNNTNPDLLLNGRRLQLRIDRYKKKYLDAKRFKENTGAVIESNHGPQTLAEALERICPCFDRLDAILRDKANVVAMLEFDHSQPGLELPPLEEESDGSPEGDLPPGQQSEAGPTTNGVEEPLLGESPNLNSTDEFTDSLPTSTPISQSMSLAPASSNAPNGSAQSANQRSNQPTTLTPSGPNGGGRQSIRGRQTPLSRSSQMASISASSTSTQPQQAPKVSLASAFASSADSRFAIIERQIQVEQERMEREDARAITKEKQDESRVEQEDERWNRQLDWERERYNRDEQRADNKEMRQVALWNEKKAVIMDLSYQFMGSVV</sequence>
<keyword evidence="3" id="KW-1185">Reference proteome</keyword>
<reference evidence="2 3" key="1">
    <citation type="submission" date="2019-05" db="EMBL/GenBank/DDBJ databases">
        <title>Emergence of the Ug99 lineage of the wheat stem rust pathogen through somatic hybridization.</title>
        <authorList>
            <person name="Li F."/>
            <person name="Upadhyaya N.M."/>
            <person name="Sperschneider J."/>
            <person name="Matny O."/>
            <person name="Nguyen-Phuc H."/>
            <person name="Mago R."/>
            <person name="Raley C."/>
            <person name="Miller M.E."/>
            <person name="Silverstein K.A.T."/>
            <person name="Henningsen E."/>
            <person name="Hirsch C.D."/>
            <person name="Visser B."/>
            <person name="Pretorius Z.A."/>
            <person name="Steffenson B.J."/>
            <person name="Schwessinger B."/>
            <person name="Dodds P.N."/>
            <person name="Figueroa M."/>
        </authorList>
    </citation>
    <scope>NUCLEOTIDE SEQUENCE [LARGE SCALE GENOMIC DNA]</scope>
    <source>
        <strain evidence="2">21-0</strain>
    </source>
</reference>
<feature type="compositionally biased region" description="Polar residues" evidence="1">
    <location>
        <begin position="352"/>
        <end position="363"/>
    </location>
</feature>
<dbReference type="EMBL" id="VSWC01000105">
    <property type="protein sequence ID" value="KAA1087499.1"/>
    <property type="molecule type" value="Genomic_DNA"/>
</dbReference>
<feature type="region of interest" description="Disordered" evidence="1">
    <location>
        <begin position="266"/>
        <end position="406"/>
    </location>
</feature>
<name>A0A5B0NI07_PUCGR</name>
<feature type="compositionally biased region" description="Low complexity" evidence="1">
    <location>
        <begin position="333"/>
        <end position="351"/>
    </location>
</feature>
<evidence type="ECO:0000313" key="2">
    <source>
        <dbReference type="EMBL" id="KAA1087499.1"/>
    </source>
</evidence>
<feature type="compositionally biased region" description="Basic and acidic residues" evidence="1">
    <location>
        <begin position="59"/>
        <end position="71"/>
    </location>
</feature>
<evidence type="ECO:0000313" key="3">
    <source>
        <dbReference type="Proteomes" id="UP000324748"/>
    </source>
</evidence>
<dbReference type="PANTHER" id="PTHR33246">
    <property type="entry name" value="CCHC-TYPE DOMAIN-CONTAINING PROTEIN"/>
    <property type="match status" value="1"/>
</dbReference>
<feature type="compositionally biased region" description="Basic and acidic residues" evidence="1">
    <location>
        <begin position="87"/>
        <end position="111"/>
    </location>
</feature>
<gene>
    <name evidence="2" type="ORF">PGT21_032670</name>
</gene>
<dbReference type="Proteomes" id="UP000324748">
    <property type="component" value="Unassembled WGS sequence"/>
</dbReference>
<feature type="region of interest" description="Disordered" evidence="1">
    <location>
        <begin position="87"/>
        <end position="133"/>
    </location>
</feature>
<feature type="compositionally biased region" description="Acidic residues" evidence="1">
    <location>
        <begin position="273"/>
        <end position="282"/>
    </location>
</feature>
<feature type="compositionally biased region" description="Low complexity" evidence="1">
    <location>
        <begin position="380"/>
        <end position="406"/>
    </location>
</feature>
<organism evidence="2 3">
    <name type="scientific">Puccinia graminis f. sp. tritici</name>
    <dbReference type="NCBI Taxonomy" id="56615"/>
    <lineage>
        <taxon>Eukaryota</taxon>
        <taxon>Fungi</taxon>
        <taxon>Dikarya</taxon>
        <taxon>Basidiomycota</taxon>
        <taxon>Pucciniomycotina</taxon>
        <taxon>Pucciniomycetes</taxon>
        <taxon>Pucciniales</taxon>
        <taxon>Pucciniaceae</taxon>
        <taxon>Puccinia</taxon>
    </lineage>
</organism>
<dbReference type="PANTHER" id="PTHR33246:SF51">
    <property type="entry name" value="MYB_SANT-LIKE DOMAIN-CONTAINING PROTEIN"/>
    <property type="match status" value="1"/>
</dbReference>
<feature type="compositionally biased region" description="Low complexity" evidence="1">
    <location>
        <begin position="8"/>
        <end position="25"/>
    </location>
</feature>
<feature type="compositionally biased region" description="Polar residues" evidence="1">
    <location>
        <begin position="310"/>
        <end position="332"/>
    </location>
</feature>
<evidence type="ECO:0000256" key="1">
    <source>
        <dbReference type="SAM" id="MobiDB-lite"/>
    </source>
</evidence>
<feature type="region of interest" description="Disordered" evidence="1">
    <location>
        <begin position="1"/>
        <end position="71"/>
    </location>
</feature>
<proteinExistence type="predicted"/>
<comment type="caution">
    <text evidence="2">The sequence shown here is derived from an EMBL/GenBank/DDBJ whole genome shotgun (WGS) entry which is preliminary data.</text>
</comment>
<feature type="compositionally biased region" description="Polar residues" evidence="1">
    <location>
        <begin position="26"/>
        <end position="42"/>
    </location>
</feature>
<feature type="compositionally biased region" description="Basic residues" evidence="1">
    <location>
        <begin position="112"/>
        <end position="123"/>
    </location>
</feature>
<dbReference type="AlphaFoldDB" id="A0A5B0NI07"/>
<protein>
    <submittedName>
        <fullName evidence="2">Uncharacterized protein</fullName>
    </submittedName>
</protein>
<dbReference type="OrthoDB" id="2507256at2759"/>
<feature type="region of interest" description="Disordered" evidence="1">
    <location>
        <begin position="428"/>
        <end position="455"/>
    </location>
</feature>
<feature type="compositionally biased region" description="Basic and acidic residues" evidence="1">
    <location>
        <begin position="124"/>
        <end position="133"/>
    </location>
</feature>
<accession>A0A5B0NI07</accession>
<feature type="compositionally biased region" description="Polar residues" evidence="1">
    <location>
        <begin position="289"/>
        <end position="300"/>
    </location>
</feature>